<reference evidence="1" key="2">
    <citation type="submission" date="2022-06" db="UniProtKB">
        <authorList>
            <consortium name="EnsemblMetazoa"/>
        </authorList>
    </citation>
    <scope>IDENTIFICATION</scope>
</reference>
<dbReference type="EMBL" id="CMVM020000249">
    <property type="status" value="NOT_ANNOTATED_CDS"/>
    <property type="molecule type" value="Genomic_DNA"/>
</dbReference>
<keyword evidence="2" id="KW-1185">Reference proteome</keyword>
<reference evidence="2" key="1">
    <citation type="submission" date="2013-10" db="EMBL/GenBank/DDBJ databases">
        <title>Genome sequencing of Onchocerca volvulus.</title>
        <authorList>
            <person name="Cotton J."/>
            <person name="Tsai J."/>
            <person name="Stanley E."/>
            <person name="Tracey A."/>
            <person name="Holroyd N."/>
            <person name="Lustigman S."/>
            <person name="Berriman M."/>
        </authorList>
    </citation>
    <scope>NUCLEOTIDE SEQUENCE</scope>
</reference>
<name>A0A8R1Y831_ONCVO</name>
<organism evidence="1 2">
    <name type="scientific">Onchocerca volvulus</name>
    <dbReference type="NCBI Taxonomy" id="6282"/>
    <lineage>
        <taxon>Eukaryota</taxon>
        <taxon>Metazoa</taxon>
        <taxon>Ecdysozoa</taxon>
        <taxon>Nematoda</taxon>
        <taxon>Chromadorea</taxon>
        <taxon>Rhabditida</taxon>
        <taxon>Spirurina</taxon>
        <taxon>Spiruromorpha</taxon>
        <taxon>Filarioidea</taxon>
        <taxon>Onchocercidae</taxon>
        <taxon>Onchocerca</taxon>
    </lineage>
</organism>
<evidence type="ECO:0000313" key="2">
    <source>
        <dbReference type="Proteomes" id="UP000024404"/>
    </source>
</evidence>
<protein>
    <submittedName>
        <fullName evidence="1">Uncharacterized protein</fullName>
    </submittedName>
</protein>
<dbReference type="Proteomes" id="UP000024404">
    <property type="component" value="Unassembled WGS sequence"/>
</dbReference>
<sequence length="82" mass="9833">MRRQTYASVKQIISGTLYQKTMWRERPRLVHQRVRQLLPIPRSRIYWSVCATHYGNAWQRTIGSRLESSRNDLWAPISFIDT</sequence>
<dbReference type="AlphaFoldDB" id="A0A8R1Y831"/>
<evidence type="ECO:0000313" key="1">
    <source>
        <dbReference type="EnsemblMetazoa" id="OVOC8667.1"/>
    </source>
</evidence>
<accession>A0A8R1Y831</accession>
<dbReference type="EnsemblMetazoa" id="OVOC8667.1">
    <property type="protein sequence ID" value="OVOC8667.1"/>
    <property type="gene ID" value="WBGene00245476"/>
</dbReference>
<proteinExistence type="predicted"/>